<dbReference type="Gene3D" id="3.30.70.270">
    <property type="match status" value="1"/>
</dbReference>
<sequence length="435" mass="50884">MKKFDNVEYDVDGLVSLAEFKRFGSQLYHLMDEPVLISVNIRNLKYFNEVYGYTCGDELIVKMIRYFCIDDDDCWLAAKYYADHLIILTEGYGVPERFLKARLQMAIQKFMKTINEEYPMSKVHISCGAYIMRPNDTFQYAIDNARYAMKSITHKYVDVIAVYSDELRNRTLKEASVIPSFENALENNKIRLFLQPKFSIDEQKVVGAEALSRIEDEHGNVMSPNVYVPVLESAELITQLDFQMIILVLEQMKQWKEDYGELLEVSVNLSRADFMVPGFLQKVDQLVESYQIPKKYLEFEITETMFCEDLQRIIQKVTWLRMKGYRISMDDFGTGYNSLYILGRIPTNVVKFDRAFVVNSLQNCQGIEIMRSLVEMFQRINLDVICEGVETSEEEKIVQECGCNMIQGYLYDKPISVREFERKYIQRVRKKCSCV</sequence>
<dbReference type="PANTHER" id="PTHR33121:SF70">
    <property type="entry name" value="SIGNALING PROTEIN YKOW"/>
    <property type="match status" value="1"/>
</dbReference>
<dbReference type="InterPro" id="IPR001633">
    <property type="entry name" value="EAL_dom"/>
</dbReference>
<protein>
    <submittedName>
        <fullName evidence="2">EAL domain-containing protein</fullName>
    </submittedName>
</protein>
<dbReference type="InterPro" id="IPR035919">
    <property type="entry name" value="EAL_sf"/>
</dbReference>
<proteinExistence type="predicted"/>
<dbReference type="Proteomes" id="UP000474024">
    <property type="component" value="Unassembled WGS sequence"/>
</dbReference>
<dbReference type="Pfam" id="PF00563">
    <property type="entry name" value="EAL"/>
    <property type="match status" value="1"/>
</dbReference>
<evidence type="ECO:0000259" key="1">
    <source>
        <dbReference type="PROSITE" id="PS50883"/>
    </source>
</evidence>
<dbReference type="InterPro" id="IPR000160">
    <property type="entry name" value="GGDEF_dom"/>
</dbReference>
<dbReference type="SMART" id="SM00052">
    <property type="entry name" value="EAL"/>
    <property type="match status" value="1"/>
</dbReference>
<accession>A0A6L5YSY3</accession>
<dbReference type="EMBL" id="VUNI01000016">
    <property type="protein sequence ID" value="MST75297.1"/>
    <property type="molecule type" value="Genomic_DNA"/>
</dbReference>
<dbReference type="InterPro" id="IPR050706">
    <property type="entry name" value="Cyclic-di-GMP_PDE-like"/>
</dbReference>
<gene>
    <name evidence="2" type="ORF">FYJ75_09725</name>
</gene>
<dbReference type="PANTHER" id="PTHR33121">
    <property type="entry name" value="CYCLIC DI-GMP PHOSPHODIESTERASE PDEF"/>
    <property type="match status" value="1"/>
</dbReference>
<keyword evidence="3" id="KW-1185">Reference proteome</keyword>
<dbReference type="InterPro" id="IPR029787">
    <property type="entry name" value="Nucleotide_cyclase"/>
</dbReference>
<dbReference type="Gene3D" id="3.20.20.450">
    <property type="entry name" value="EAL domain"/>
    <property type="match status" value="1"/>
</dbReference>
<dbReference type="RefSeq" id="WP_154430254.1">
    <property type="nucleotide sequence ID" value="NZ_VUNI01000016.1"/>
</dbReference>
<dbReference type="PROSITE" id="PS50883">
    <property type="entry name" value="EAL"/>
    <property type="match status" value="1"/>
</dbReference>
<evidence type="ECO:0000313" key="3">
    <source>
        <dbReference type="Proteomes" id="UP000474024"/>
    </source>
</evidence>
<dbReference type="Pfam" id="PF00990">
    <property type="entry name" value="GGDEF"/>
    <property type="match status" value="1"/>
</dbReference>
<dbReference type="SUPFAM" id="SSF141868">
    <property type="entry name" value="EAL domain-like"/>
    <property type="match status" value="1"/>
</dbReference>
<comment type="caution">
    <text evidence="2">The sequence shown here is derived from an EMBL/GenBank/DDBJ whole genome shotgun (WGS) entry which is preliminary data.</text>
</comment>
<dbReference type="AlphaFoldDB" id="A0A6L5YSY3"/>
<feature type="domain" description="EAL" evidence="1">
    <location>
        <begin position="174"/>
        <end position="428"/>
    </location>
</feature>
<reference evidence="2 3" key="1">
    <citation type="submission" date="2019-08" db="EMBL/GenBank/DDBJ databases">
        <title>In-depth cultivation of the pig gut microbiome towards novel bacterial diversity and tailored functional studies.</title>
        <authorList>
            <person name="Wylensek D."/>
            <person name="Hitch T.C.A."/>
            <person name="Clavel T."/>
        </authorList>
    </citation>
    <scope>NUCLEOTIDE SEQUENCE [LARGE SCALE GENOMIC DNA]</scope>
    <source>
        <strain evidence="2 3">MUC/MUC-530-WT-4D</strain>
    </source>
</reference>
<organism evidence="2 3">
    <name type="scientific">Roseburia porci</name>
    <dbReference type="NCBI Taxonomy" id="2605790"/>
    <lineage>
        <taxon>Bacteria</taxon>
        <taxon>Bacillati</taxon>
        <taxon>Bacillota</taxon>
        <taxon>Clostridia</taxon>
        <taxon>Lachnospirales</taxon>
        <taxon>Lachnospiraceae</taxon>
        <taxon>Roseburia</taxon>
    </lineage>
</organism>
<evidence type="ECO:0000313" key="2">
    <source>
        <dbReference type="EMBL" id="MST75297.1"/>
    </source>
</evidence>
<dbReference type="SUPFAM" id="SSF55073">
    <property type="entry name" value="Nucleotide cyclase"/>
    <property type="match status" value="1"/>
</dbReference>
<dbReference type="GO" id="GO:0071111">
    <property type="term" value="F:cyclic-guanylate-specific phosphodiesterase activity"/>
    <property type="evidence" value="ECO:0007669"/>
    <property type="project" value="InterPro"/>
</dbReference>
<dbReference type="InterPro" id="IPR043128">
    <property type="entry name" value="Rev_trsase/Diguanyl_cyclase"/>
</dbReference>
<dbReference type="CDD" id="cd01948">
    <property type="entry name" value="EAL"/>
    <property type="match status" value="1"/>
</dbReference>
<name>A0A6L5YSY3_9FIRM</name>